<dbReference type="GO" id="GO:0016740">
    <property type="term" value="F:transferase activity"/>
    <property type="evidence" value="ECO:0007669"/>
    <property type="project" value="UniProtKB-KW"/>
</dbReference>
<reference evidence="1 2" key="1">
    <citation type="submission" date="2020-03" db="EMBL/GenBank/DDBJ databases">
        <title>Complete genome sequence of Monaibacterium sp. ALG8 with diverse plasmids.</title>
        <authorList>
            <person name="Sun C."/>
        </authorList>
    </citation>
    <scope>NUCLEOTIDE SEQUENCE [LARGE SCALE GENOMIC DNA]</scope>
    <source>
        <strain evidence="1 2">ALG8</strain>
        <plasmid evidence="1 2">unnamed3</plasmid>
    </source>
</reference>
<dbReference type="Proteomes" id="UP000500791">
    <property type="component" value="Plasmid unnamed3"/>
</dbReference>
<keyword evidence="1" id="KW-0808">Transferase</keyword>
<evidence type="ECO:0000313" key="1">
    <source>
        <dbReference type="EMBL" id="QIK42315.1"/>
    </source>
</evidence>
<dbReference type="KEGG" id="mon:G8E03_15835"/>
<dbReference type="AlphaFoldDB" id="A0A6G7VR10"/>
<dbReference type="Pfam" id="PF13704">
    <property type="entry name" value="Glyco_tranf_2_4"/>
    <property type="match status" value="1"/>
</dbReference>
<protein>
    <submittedName>
        <fullName evidence="1">Glycosyltransferase family 2 protein</fullName>
    </submittedName>
</protein>
<sequence length="403" mass="45165">MAGTGPLIISTMKNEGPYILEWVAYHRAIGFADFLIYTNDCEDGTVELLDRLTERGIVQHERNKVLRRGPHKSALKAARVHPVTLAAEWMLISDVDEFLNIHIGDGSVQAMLDALPDDTDAVPVTWKLFTHDDQVAFEDRLLIEQFTDAQKSLEDGGVPDRFVKTIFRGQHRVERFGLHRPVVAEEHVEGYTSRHPDGVIFNGNMRHSKANTHFAYDAAQINHYAVRSIDSYLVKRDRGRANHAGQVLGADYWQRMCLGGERDLSIQRHLPAVQAGLAELRADPETARLHDQAVIWHRDKIEALRQRPEFAALHEEVMALARAGDHLRNFDDAPMPLRQVAQAAPDPEPVAAPAVDADSRARLRDLAAQMRPLIDHVSPSDAASAAHSRLDEIERGLFGKTSR</sequence>
<name>A0A6G7VR10_9RHOB</name>
<gene>
    <name evidence="1" type="ORF">G8E03_15835</name>
</gene>
<keyword evidence="1" id="KW-0614">Plasmid</keyword>
<keyword evidence="2" id="KW-1185">Reference proteome</keyword>
<accession>A0A6G7VR10</accession>
<geneLocation type="plasmid" evidence="1 2">
    <name>unnamed3</name>
</geneLocation>
<dbReference type="EMBL" id="CP049814">
    <property type="protein sequence ID" value="QIK42315.1"/>
    <property type="molecule type" value="Genomic_DNA"/>
</dbReference>
<dbReference type="RefSeq" id="WP_166194837.1">
    <property type="nucleotide sequence ID" value="NZ_CP049814.1"/>
</dbReference>
<organism evidence="1 2">
    <name type="scientific">Pontivivens nitratireducens</name>
    <dbReference type="NCBI Taxonomy" id="2758038"/>
    <lineage>
        <taxon>Bacteria</taxon>
        <taxon>Pseudomonadati</taxon>
        <taxon>Pseudomonadota</taxon>
        <taxon>Alphaproteobacteria</taxon>
        <taxon>Rhodobacterales</taxon>
        <taxon>Paracoccaceae</taxon>
        <taxon>Pontivivens</taxon>
    </lineage>
</organism>
<evidence type="ECO:0000313" key="2">
    <source>
        <dbReference type="Proteomes" id="UP000500791"/>
    </source>
</evidence>
<proteinExistence type="predicted"/>